<dbReference type="Proteomes" id="UP001652504">
    <property type="component" value="Unassembled WGS sequence"/>
</dbReference>
<reference evidence="2 3" key="1">
    <citation type="submission" date="2022-10" db="EMBL/GenBank/DDBJ databases">
        <title>Aestuariibacter sp. AA17 isolated from Montipora capitata coral fragment.</title>
        <authorList>
            <person name="Emsley S.A."/>
            <person name="Pfannmuller K.M."/>
            <person name="Loughran R.M."/>
            <person name="Shlafstein M."/>
            <person name="Papke E."/>
            <person name="Saw J.H."/>
            <person name="Ushijima B."/>
            <person name="Videau P."/>
        </authorList>
    </citation>
    <scope>NUCLEOTIDE SEQUENCE [LARGE SCALE GENOMIC DNA]</scope>
    <source>
        <strain evidence="2 3">AA17</strain>
    </source>
</reference>
<gene>
    <name evidence="2" type="ORF">OE749_10560</name>
</gene>
<comment type="caution">
    <text evidence="2">The sequence shown here is derived from an EMBL/GenBank/DDBJ whole genome shotgun (WGS) entry which is preliminary data.</text>
</comment>
<name>A0ABT3A932_9ALTE</name>
<keyword evidence="1" id="KW-0732">Signal</keyword>
<feature type="chain" id="PRO_5046192187" description="PEP-CTERM protein-sorting domain-containing protein" evidence="1">
    <location>
        <begin position="25"/>
        <end position="284"/>
    </location>
</feature>
<evidence type="ECO:0000313" key="3">
    <source>
        <dbReference type="Proteomes" id="UP001652504"/>
    </source>
</evidence>
<organism evidence="2 3">
    <name type="scientific">Fluctibacter corallii</name>
    <dbReference type="NCBI Taxonomy" id="2984329"/>
    <lineage>
        <taxon>Bacteria</taxon>
        <taxon>Pseudomonadati</taxon>
        <taxon>Pseudomonadota</taxon>
        <taxon>Gammaproteobacteria</taxon>
        <taxon>Alteromonadales</taxon>
        <taxon>Alteromonadaceae</taxon>
        <taxon>Fluctibacter</taxon>
    </lineage>
</organism>
<sequence length="284" mass="29202">MKIKRAVHGLAIIVCSLFAFTSGAAVIPSDLNLNGSVSFDTANSLPFTGTGSQTASMTSVSGGVGASSSVNNVTVTGSNPLNAIFTETGDGVGVSASMNGGSGAEADDFIFDIGFNLSNTSLLDSYIISFEIAFATAADADSQIANGDAFVDSEINFFDSANTEFFFSDLTSDVSFGDEQNGTSTGSFGAALSDSGTYTFDILLGAGASDSFTGLIKMDGGEFAGAGAFLASAEAFVSITNVIRNTTSTPISEPPLFIAFVLFLITVIYRNQSTLETRTSHETM</sequence>
<protein>
    <recommendedName>
        <fullName evidence="4">PEP-CTERM protein-sorting domain-containing protein</fullName>
    </recommendedName>
</protein>
<evidence type="ECO:0000256" key="1">
    <source>
        <dbReference type="SAM" id="SignalP"/>
    </source>
</evidence>
<feature type="signal peptide" evidence="1">
    <location>
        <begin position="1"/>
        <end position="24"/>
    </location>
</feature>
<dbReference type="EMBL" id="JAOWKX010000005">
    <property type="protein sequence ID" value="MCV2885133.1"/>
    <property type="molecule type" value="Genomic_DNA"/>
</dbReference>
<evidence type="ECO:0000313" key="2">
    <source>
        <dbReference type="EMBL" id="MCV2885133.1"/>
    </source>
</evidence>
<dbReference type="RefSeq" id="WP_263712424.1">
    <property type="nucleotide sequence ID" value="NZ_JAOWKX010000005.1"/>
</dbReference>
<proteinExistence type="predicted"/>
<evidence type="ECO:0008006" key="4">
    <source>
        <dbReference type="Google" id="ProtNLM"/>
    </source>
</evidence>
<keyword evidence="3" id="KW-1185">Reference proteome</keyword>
<accession>A0ABT3A932</accession>